<feature type="domain" description="Protein kinase" evidence="3">
    <location>
        <begin position="257"/>
        <end position="497"/>
    </location>
</feature>
<dbReference type="EMBL" id="JH430212">
    <property type="status" value="NOT_ANNOTATED_CDS"/>
    <property type="molecule type" value="Genomic_DNA"/>
</dbReference>
<dbReference type="GO" id="GO:0005524">
    <property type="term" value="F:ATP binding"/>
    <property type="evidence" value="ECO:0007669"/>
    <property type="project" value="UniProtKB-UniRule"/>
</dbReference>
<feature type="region of interest" description="Disordered" evidence="2">
    <location>
        <begin position="273"/>
        <end position="310"/>
    </location>
</feature>
<organism evidence="4 5">
    <name type="scientific">Strigamia maritima</name>
    <name type="common">European centipede</name>
    <name type="synonym">Geophilus maritimus</name>
    <dbReference type="NCBI Taxonomy" id="126957"/>
    <lineage>
        <taxon>Eukaryota</taxon>
        <taxon>Metazoa</taxon>
        <taxon>Ecdysozoa</taxon>
        <taxon>Arthropoda</taxon>
        <taxon>Myriapoda</taxon>
        <taxon>Chilopoda</taxon>
        <taxon>Pleurostigmophora</taxon>
        <taxon>Geophilomorpha</taxon>
        <taxon>Linotaeniidae</taxon>
        <taxon>Strigamia</taxon>
    </lineage>
</organism>
<feature type="binding site" evidence="1">
    <location>
        <position position="351"/>
    </location>
    <ligand>
        <name>ATP</name>
        <dbReference type="ChEBI" id="CHEBI:30616"/>
    </ligand>
</feature>
<dbReference type="Gene3D" id="1.10.510.10">
    <property type="entry name" value="Transferase(Phosphotransferase) domain 1"/>
    <property type="match status" value="1"/>
</dbReference>
<evidence type="ECO:0000313" key="4">
    <source>
        <dbReference type="EnsemblMetazoa" id="SMAR015320-PA"/>
    </source>
</evidence>
<dbReference type="InterPro" id="IPR052396">
    <property type="entry name" value="Meiotic_Drive_Suppr_Kinase"/>
</dbReference>
<name>T1JN91_STRMM</name>
<keyword evidence="1" id="KW-0547">Nucleotide-binding</keyword>
<keyword evidence="1" id="KW-0067">ATP-binding</keyword>
<dbReference type="PANTHER" id="PTHR37171:SF1">
    <property type="entry name" value="SERINE_THREONINE-PROTEIN KINASE YRZF-RELATED"/>
    <property type="match status" value="1"/>
</dbReference>
<evidence type="ECO:0000256" key="1">
    <source>
        <dbReference type="PROSITE-ProRule" id="PRU10141"/>
    </source>
</evidence>
<dbReference type="PANTHER" id="PTHR37171">
    <property type="entry name" value="SERINE/THREONINE-PROTEIN KINASE YRZF-RELATED"/>
    <property type="match status" value="1"/>
</dbReference>
<evidence type="ECO:0000256" key="2">
    <source>
        <dbReference type="SAM" id="MobiDB-lite"/>
    </source>
</evidence>
<dbReference type="PROSITE" id="PS00107">
    <property type="entry name" value="PROTEIN_KINASE_ATP"/>
    <property type="match status" value="1"/>
</dbReference>
<reference evidence="4" key="2">
    <citation type="submission" date="2015-02" db="UniProtKB">
        <authorList>
            <consortium name="EnsemblMetazoa"/>
        </authorList>
    </citation>
    <scope>IDENTIFICATION</scope>
</reference>
<evidence type="ECO:0000313" key="5">
    <source>
        <dbReference type="Proteomes" id="UP000014500"/>
    </source>
</evidence>
<keyword evidence="5" id="KW-1185">Reference proteome</keyword>
<dbReference type="PhylomeDB" id="T1JN91"/>
<feature type="compositionally biased region" description="Low complexity" evidence="2">
    <location>
        <begin position="295"/>
        <end position="304"/>
    </location>
</feature>
<protein>
    <recommendedName>
        <fullName evidence="3">Protein kinase domain-containing protein</fullName>
    </recommendedName>
</protein>
<dbReference type="HOGENOM" id="CLU_548981_0_0_1"/>
<dbReference type="InterPro" id="IPR011009">
    <property type="entry name" value="Kinase-like_dom_sf"/>
</dbReference>
<dbReference type="AlphaFoldDB" id="T1JN91"/>
<dbReference type="EnsemblMetazoa" id="SMAR015320-RA">
    <property type="protein sequence ID" value="SMAR015320-PA"/>
    <property type="gene ID" value="SMAR015320"/>
</dbReference>
<dbReference type="GO" id="GO:0004672">
    <property type="term" value="F:protein kinase activity"/>
    <property type="evidence" value="ECO:0007669"/>
    <property type="project" value="InterPro"/>
</dbReference>
<dbReference type="PROSITE" id="PS50011">
    <property type="entry name" value="PROTEIN_KINASE_DOM"/>
    <property type="match status" value="1"/>
</dbReference>
<dbReference type="SUPFAM" id="SSF56112">
    <property type="entry name" value="Protein kinase-like (PK-like)"/>
    <property type="match status" value="1"/>
</dbReference>
<proteinExistence type="predicted"/>
<reference evidence="5" key="1">
    <citation type="submission" date="2011-05" db="EMBL/GenBank/DDBJ databases">
        <authorList>
            <person name="Richards S.R."/>
            <person name="Qu J."/>
            <person name="Jiang H."/>
            <person name="Jhangiani S.N."/>
            <person name="Agravi P."/>
            <person name="Goodspeed R."/>
            <person name="Gross S."/>
            <person name="Mandapat C."/>
            <person name="Jackson L."/>
            <person name="Mathew T."/>
            <person name="Pu L."/>
            <person name="Thornton R."/>
            <person name="Saada N."/>
            <person name="Wilczek-Boney K.B."/>
            <person name="Lee S."/>
            <person name="Kovar C."/>
            <person name="Wu Y."/>
            <person name="Scherer S.E."/>
            <person name="Worley K.C."/>
            <person name="Muzny D.M."/>
            <person name="Gibbs R."/>
        </authorList>
    </citation>
    <scope>NUCLEOTIDE SEQUENCE</scope>
    <source>
        <strain evidence="5">Brora</strain>
    </source>
</reference>
<dbReference type="Proteomes" id="UP000014500">
    <property type="component" value="Unassembled WGS sequence"/>
</dbReference>
<accession>T1JN91</accession>
<evidence type="ECO:0000259" key="3">
    <source>
        <dbReference type="PROSITE" id="PS50011"/>
    </source>
</evidence>
<dbReference type="InterPro" id="IPR000719">
    <property type="entry name" value="Prot_kinase_dom"/>
</dbReference>
<feature type="region of interest" description="Disordered" evidence="2">
    <location>
        <begin position="1"/>
        <end position="21"/>
    </location>
</feature>
<sequence length="497" mass="56168">MADPDLNANKPGTSGSAATKGYSEQRYTIEKWDDFDFKVEAQQYGYGDDERVEHEKNFQYDAYTNKDVVCNNEGQLKSRLATDIFRLLTTIIKTYENVTVDAPIVNVGDKNPDFAFYQTKETTIDGTTNIGRVIGKAAAFAEFIDFKLVENYANYMNRKVHKKYDTESLNQICTYLKISDSCIYGILTTFHMTWFIKKSPITDVNNKEKWKFLVTKAYYDHHPVRPDSSDVGIVLRAFVTIINLSRKDEIEAENSNHDNIDCVGDGNKGEKRNCDQDDYLPPRTRSKLRSETSSRTRSGTRRQTNGNGSMQLSTNELVNIYHQLQTNNQIGCGRTGDVWAVDHKGLKVVVKACEVCRDLVEDLKVEAEIYGILKNLQGFCGQPINPIELVTEDKMKILKALRMIHHLGVLHGDIRRSNIVTNGKEFFFIDFAFSKFSYPKKEDGLMIDNQILRIQATFCQNQFMLCGPDIAPSGQLCGPDTSAGPILSGLQSGHCPD</sequence>
<dbReference type="InterPro" id="IPR017441">
    <property type="entry name" value="Protein_kinase_ATP_BS"/>
</dbReference>